<evidence type="ECO:0008006" key="3">
    <source>
        <dbReference type="Google" id="ProtNLM"/>
    </source>
</evidence>
<name>A0A521DH97_9EURY</name>
<organism evidence="1 2">
    <name type="scientific">Halorubrum cibi</name>
    <dbReference type="NCBI Taxonomy" id="413815"/>
    <lineage>
        <taxon>Archaea</taxon>
        <taxon>Methanobacteriati</taxon>
        <taxon>Methanobacteriota</taxon>
        <taxon>Stenosarchaea group</taxon>
        <taxon>Halobacteria</taxon>
        <taxon>Halobacteriales</taxon>
        <taxon>Haloferacaceae</taxon>
        <taxon>Halorubrum</taxon>
    </lineage>
</organism>
<accession>A0A521DH97</accession>
<dbReference type="RefSeq" id="WP_246066494.1">
    <property type="nucleotide sequence ID" value="NZ_FXTD01000007.1"/>
</dbReference>
<gene>
    <name evidence="1" type="ORF">SAMN06264867_10713</name>
</gene>
<keyword evidence="2" id="KW-1185">Reference proteome</keyword>
<proteinExistence type="predicted"/>
<dbReference type="Proteomes" id="UP000319712">
    <property type="component" value="Unassembled WGS sequence"/>
</dbReference>
<dbReference type="EMBL" id="FXTD01000007">
    <property type="protein sequence ID" value="SMO71087.1"/>
    <property type="molecule type" value="Genomic_DNA"/>
</dbReference>
<evidence type="ECO:0000313" key="2">
    <source>
        <dbReference type="Proteomes" id="UP000319712"/>
    </source>
</evidence>
<protein>
    <recommendedName>
        <fullName evidence="3">Phenylacetic acid degradation B</fullName>
    </recommendedName>
</protein>
<dbReference type="AlphaFoldDB" id="A0A521DH97"/>
<reference evidence="1 2" key="1">
    <citation type="submission" date="2017-05" db="EMBL/GenBank/DDBJ databases">
        <authorList>
            <person name="Varghese N."/>
            <person name="Submissions S."/>
        </authorList>
    </citation>
    <scope>NUCLEOTIDE SEQUENCE [LARGE SCALE GENOMIC DNA]</scope>
    <source>
        <strain evidence="1 2">DSM 19504</strain>
    </source>
</reference>
<sequence>MTGMTKYAVFGRRNEGDDTLHLGTVSAHSDRLAKTYAYNTYDEEDWNYLAVVREEDLLEVEHGNVRREVPQ</sequence>
<evidence type="ECO:0000313" key="1">
    <source>
        <dbReference type="EMBL" id="SMO71087.1"/>
    </source>
</evidence>
<dbReference type="Gene3D" id="3.10.20.520">
    <property type="entry name" value="Phenylacetic acid degradation B"/>
    <property type="match status" value="1"/>
</dbReference>
<dbReference type="InterPro" id="IPR038693">
    <property type="entry name" value="PaaB_sf"/>
</dbReference>